<dbReference type="EMBL" id="FNQM01000008">
    <property type="protein sequence ID" value="SEA65056.1"/>
    <property type="molecule type" value="Genomic_DNA"/>
</dbReference>
<dbReference type="AlphaFoldDB" id="A0A1H4CXT5"/>
<evidence type="ECO:0000259" key="1">
    <source>
        <dbReference type="Pfam" id="PF01182"/>
    </source>
</evidence>
<dbReference type="Pfam" id="PF01182">
    <property type="entry name" value="Glucosamine_iso"/>
    <property type="match status" value="1"/>
</dbReference>
<evidence type="ECO:0000313" key="2">
    <source>
        <dbReference type="EMBL" id="SEA65056.1"/>
    </source>
</evidence>
<dbReference type="STRING" id="89524.SAMN05444370_10892"/>
<feature type="domain" description="Glucosamine/galactosamine-6-phosphate isomerase" evidence="1">
    <location>
        <begin position="10"/>
        <end position="200"/>
    </location>
</feature>
<dbReference type="OrthoDB" id="9810967at2"/>
<organism evidence="2 3">
    <name type="scientific">Rubrimonas cliftonensis</name>
    <dbReference type="NCBI Taxonomy" id="89524"/>
    <lineage>
        <taxon>Bacteria</taxon>
        <taxon>Pseudomonadati</taxon>
        <taxon>Pseudomonadota</taxon>
        <taxon>Alphaproteobacteria</taxon>
        <taxon>Rhodobacterales</taxon>
        <taxon>Paracoccaceae</taxon>
        <taxon>Rubrimonas</taxon>
    </lineage>
</organism>
<name>A0A1H4CXT5_9RHOB</name>
<keyword evidence="3" id="KW-1185">Reference proteome</keyword>
<evidence type="ECO:0000313" key="3">
    <source>
        <dbReference type="Proteomes" id="UP000198703"/>
    </source>
</evidence>
<dbReference type="GO" id="GO:0005975">
    <property type="term" value="P:carbohydrate metabolic process"/>
    <property type="evidence" value="ECO:0007669"/>
    <property type="project" value="InterPro"/>
</dbReference>
<dbReference type="Proteomes" id="UP000198703">
    <property type="component" value="Unassembled WGS sequence"/>
</dbReference>
<dbReference type="PANTHER" id="PTHR11054:SF0">
    <property type="entry name" value="6-PHOSPHOGLUCONOLACTONASE"/>
    <property type="match status" value="1"/>
</dbReference>
<reference evidence="2 3" key="1">
    <citation type="submission" date="2016-10" db="EMBL/GenBank/DDBJ databases">
        <authorList>
            <person name="de Groot N.N."/>
        </authorList>
    </citation>
    <scope>NUCLEOTIDE SEQUENCE [LARGE SCALE GENOMIC DNA]</scope>
    <source>
        <strain evidence="2 3">DSM 15345</strain>
    </source>
</reference>
<dbReference type="PANTHER" id="PTHR11054">
    <property type="entry name" value="6-PHOSPHOGLUCONOLACTONASE"/>
    <property type="match status" value="1"/>
</dbReference>
<dbReference type="Gene3D" id="3.40.50.1360">
    <property type="match status" value="1"/>
</dbReference>
<accession>A0A1H4CXT5</accession>
<protein>
    <submittedName>
        <fullName evidence="2">6-phosphogluconolactonase</fullName>
    </submittedName>
</protein>
<dbReference type="SUPFAM" id="SSF100950">
    <property type="entry name" value="NagB/RpiA/CoA transferase-like"/>
    <property type="match status" value="1"/>
</dbReference>
<proteinExistence type="predicted"/>
<dbReference type="InterPro" id="IPR037171">
    <property type="entry name" value="NagB/RpiA_transferase-like"/>
</dbReference>
<gene>
    <name evidence="2" type="ORF">SAMN05444370_10892</name>
</gene>
<sequence>MSVRVVSCVDRAAAEAACAARLAALLGAALADRAGRVGLLVSGGATPTRVLPLLLAEKLDWDRVDMLASDERLTPLDHPDSTEGMARGLLRRFGRGARYLGPGGLTDPAAAERAWRSAIAAAPWPLAGGLIGVGADGHVASLFPGRPEILDAGLRTAFVPETPPHAHPRLTLGPAALAQAGELVLVAGDAAKRAVLARAGAPLALLSAAIDVTAFTAIGP</sequence>
<dbReference type="InterPro" id="IPR006148">
    <property type="entry name" value="Glc/Gal-6P_isomerase"/>
</dbReference>
<dbReference type="InterPro" id="IPR039104">
    <property type="entry name" value="6PGL"/>
</dbReference>
<dbReference type="RefSeq" id="WP_093254274.1">
    <property type="nucleotide sequence ID" value="NZ_FNQM01000008.1"/>
</dbReference>